<evidence type="ECO:0000313" key="10">
    <source>
        <dbReference type="EMBL" id="ODQ77889.1"/>
    </source>
</evidence>
<dbReference type="RefSeq" id="XP_018983217.1">
    <property type="nucleotide sequence ID" value="XM_019129813.1"/>
</dbReference>
<keyword evidence="4 8" id="KW-0479">Metal-binding</keyword>
<evidence type="ECO:0000256" key="8">
    <source>
        <dbReference type="PIRSR" id="PIRSR000178-1"/>
    </source>
</evidence>
<accession>A0A1E3QJN0</accession>
<dbReference type="InterPro" id="IPR014314">
    <property type="entry name" value="Succ_DH_cytb556"/>
</dbReference>
<name>A0A1E3QJN0_9ASCO</name>
<dbReference type="OrthoDB" id="588261at2759"/>
<evidence type="ECO:0000256" key="6">
    <source>
        <dbReference type="ARBA" id="ARBA00023004"/>
    </source>
</evidence>
<dbReference type="AlphaFoldDB" id="A0A1E3QJN0"/>
<dbReference type="GO" id="GO:0046872">
    <property type="term" value="F:metal ion binding"/>
    <property type="evidence" value="ECO:0007669"/>
    <property type="project" value="UniProtKB-KW"/>
</dbReference>
<comment type="cofactor">
    <cofactor evidence="8">
        <name>heme</name>
        <dbReference type="ChEBI" id="CHEBI:30413"/>
    </cofactor>
    <text evidence="8">The heme is bound between the two transmembrane subunits.</text>
</comment>
<dbReference type="Proteomes" id="UP000094336">
    <property type="component" value="Unassembled WGS sequence"/>
</dbReference>
<dbReference type="GO" id="GO:0006121">
    <property type="term" value="P:mitochondrial electron transport, succinate to ubiquinone"/>
    <property type="evidence" value="ECO:0007669"/>
    <property type="project" value="TreeGrafter"/>
</dbReference>
<dbReference type="Gene3D" id="1.20.1300.10">
    <property type="entry name" value="Fumarate reductase/succinate dehydrogenase, transmembrane subunit"/>
    <property type="match status" value="1"/>
</dbReference>
<evidence type="ECO:0000256" key="9">
    <source>
        <dbReference type="SAM" id="Phobius"/>
    </source>
</evidence>
<evidence type="ECO:0000256" key="2">
    <source>
        <dbReference type="ARBA" id="ARBA00022617"/>
    </source>
</evidence>
<dbReference type="PROSITE" id="PS01001">
    <property type="entry name" value="SDH_CYT_2"/>
    <property type="match status" value="1"/>
</dbReference>
<protein>
    <submittedName>
        <fullName evidence="10">Uncharacterized protein</fullName>
    </submittedName>
</protein>
<feature type="transmembrane region" description="Helical" evidence="9">
    <location>
        <begin position="37"/>
        <end position="63"/>
    </location>
</feature>
<dbReference type="GO" id="GO:0031966">
    <property type="term" value="C:mitochondrial membrane"/>
    <property type="evidence" value="ECO:0007669"/>
    <property type="project" value="UniProtKB-ARBA"/>
</dbReference>
<gene>
    <name evidence="10" type="ORF">BABINDRAFT_163263</name>
</gene>
<dbReference type="GO" id="GO:0009055">
    <property type="term" value="F:electron transfer activity"/>
    <property type="evidence" value="ECO:0007669"/>
    <property type="project" value="InterPro"/>
</dbReference>
<feature type="transmembrane region" description="Helical" evidence="9">
    <location>
        <begin position="7"/>
        <end position="25"/>
    </location>
</feature>
<comment type="subcellular location">
    <subcellularLocation>
        <location evidence="1">Membrane</location>
        <topology evidence="1">Multi-pass membrane protein</topology>
    </subcellularLocation>
</comment>
<sequence>MSSFHRITGVGMAVGFYALTCGYAVSSVFDLGLTSDALVAFFVGLPVALQVSAKAIAAYPFVYHLGNGIRHIVWDFGKQLTVKGVYRTGYIVTAFTAVVGTYFAFFA</sequence>
<keyword evidence="7 9" id="KW-0472">Membrane</keyword>
<dbReference type="GO" id="GO:0006099">
    <property type="term" value="P:tricarboxylic acid cycle"/>
    <property type="evidence" value="ECO:0007669"/>
    <property type="project" value="InterPro"/>
</dbReference>
<dbReference type="EMBL" id="KV454438">
    <property type="protein sequence ID" value="ODQ77889.1"/>
    <property type="molecule type" value="Genomic_DNA"/>
</dbReference>
<reference evidence="11" key="1">
    <citation type="submission" date="2016-05" db="EMBL/GenBank/DDBJ databases">
        <title>Comparative genomics of biotechnologically important yeasts.</title>
        <authorList>
            <consortium name="DOE Joint Genome Institute"/>
            <person name="Riley R."/>
            <person name="Haridas S."/>
            <person name="Wolfe K.H."/>
            <person name="Lopes M.R."/>
            <person name="Hittinger C.T."/>
            <person name="Goker M."/>
            <person name="Salamov A."/>
            <person name="Wisecaver J."/>
            <person name="Long T.M."/>
            <person name="Aerts A.L."/>
            <person name="Barry K."/>
            <person name="Choi C."/>
            <person name="Clum A."/>
            <person name="Coughlan A.Y."/>
            <person name="Deshpande S."/>
            <person name="Douglass A.P."/>
            <person name="Hanson S.J."/>
            <person name="Klenk H.-P."/>
            <person name="Labutti K."/>
            <person name="Lapidus A."/>
            <person name="Lindquist E."/>
            <person name="Lipzen A."/>
            <person name="Meier-Kolthoff J.P."/>
            <person name="Ohm R.A."/>
            <person name="Otillar R.P."/>
            <person name="Pangilinan J."/>
            <person name="Peng Y."/>
            <person name="Rokas A."/>
            <person name="Rosa C.A."/>
            <person name="Scheuner C."/>
            <person name="Sibirny A.A."/>
            <person name="Slot J.C."/>
            <person name="Stielow J.B."/>
            <person name="Sun H."/>
            <person name="Kurtzman C.P."/>
            <person name="Blackwell M."/>
            <person name="Grigoriev I.V."/>
            <person name="Jeffries T.W."/>
        </authorList>
    </citation>
    <scope>NUCLEOTIDE SEQUENCE [LARGE SCALE GENOMIC DNA]</scope>
    <source>
        <strain evidence="11">NRRL Y-12698</strain>
    </source>
</reference>
<dbReference type="PANTHER" id="PTHR10978:SF5">
    <property type="entry name" value="SUCCINATE DEHYDROGENASE CYTOCHROME B560 SUBUNIT, MITOCHONDRIAL"/>
    <property type="match status" value="1"/>
</dbReference>
<dbReference type="Pfam" id="PF01127">
    <property type="entry name" value="Sdh_cyt"/>
    <property type="match status" value="1"/>
</dbReference>
<keyword evidence="5 9" id="KW-1133">Transmembrane helix</keyword>
<evidence type="ECO:0000256" key="4">
    <source>
        <dbReference type="ARBA" id="ARBA00022723"/>
    </source>
</evidence>
<proteinExistence type="predicted"/>
<evidence type="ECO:0000256" key="3">
    <source>
        <dbReference type="ARBA" id="ARBA00022692"/>
    </source>
</evidence>
<dbReference type="InterPro" id="IPR034804">
    <property type="entry name" value="SQR/QFR_C/D"/>
</dbReference>
<evidence type="ECO:0000256" key="7">
    <source>
        <dbReference type="ARBA" id="ARBA00023136"/>
    </source>
</evidence>
<dbReference type="InterPro" id="IPR000701">
    <property type="entry name" value="SuccDH_FuR_B_TM-su"/>
</dbReference>
<dbReference type="STRING" id="984486.A0A1E3QJN0"/>
<evidence type="ECO:0000256" key="1">
    <source>
        <dbReference type="ARBA" id="ARBA00004141"/>
    </source>
</evidence>
<organism evidence="10 11">
    <name type="scientific">Babjeviella inositovora NRRL Y-12698</name>
    <dbReference type="NCBI Taxonomy" id="984486"/>
    <lineage>
        <taxon>Eukaryota</taxon>
        <taxon>Fungi</taxon>
        <taxon>Dikarya</taxon>
        <taxon>Ascomycota</taxon>
        <taxon>Saccharomycotina</taxon>
        <taxon>Pichiomycetes</taxon>
        <taxon>Serinales incertae sedis</taxon>
        <taxon>Babjeviella</taxon>
    </lineage>
</organism>
<feature type="transmembrane region" description="Helical" evidence="9">
    <location>
        <begin position="84"/>
        <end position="105"/>
    </location>
</feature>
<keyword evidence="2 8" id="KW-0349">Heme</keyword>
<evidence type="ECO:0000313" key="11">
    <source>
        <dbReference type="Proteomes" id="UP000094336"/>
    </source>
</evidence>
<dbReference type="InterPro" id="IPR018495">
    <property type="entry name" value="Succ_DH_cyt_bsu_CS"/>
</dbReference>
<dbReference type="PANTHER" id="PTHR10978">
    <property type="entry name" value="SUCCINATE DEHYDROGENASE CYTOCHROME B560 SUBUNIT"/>
    <property type="match status" value="1"/>
</dbReference>
<evidence type="ECO:0000256" key="5">
    <source>
        <dbReference type="ARBA" id="ARBA00022989"/>
    </source>
</evidence>
<dbReference type="CDD" id="cd03499">
    <property type="entry name" value="SQR_TypeC_SdhC"/>
    <property type="match status" value="1"/>
</dbReference>
<keyword evidence="11" id="KW-1185">Reference proteome</keyword>
<dbReference type="PIRSF" id="PIRSF000178">
    <property type="entry name" value="SDH_cyt_b560"/>
    <property type="match status" value="1"/>
</dbReference>
<keyword evidence="3 9" id="KW-0812">Transmembrane</keyword>
<dbReference type="GeneID" id="30147666"/>
<dbReference type="SUPFAM" id="SSF81343">
    <property type="entry name" value="Fumarate reductase respiratory complex transmembrane subunits"/>
    <property type="match status" value="1"/>
</dbReference>
<keyword evidence="6 8" id="KW-0408">Iron</keyword>
<feature type="binding site" description="axial binding residue" evidence="8">
    <location>
        <position position="64"/>
    </location>
    <ligand>
        <name>heme</name>
        <dbReference type="ChEBI" id="CHEBI:30413"/>
        <note>ligand shared with second transmembrane subunit</note>
    </ligand>
    <ligandPart>
        <name>Fe</name>
        <dbReference type="ChEBI" id="CHEBI:18248"/>
    </ligandPart>
</feature>